<feature type="transmembrane region" description="Helical" evidence="2">
    <location>
        <begin position="317"/>
        <end position="337"/>
    </location>
</feature>
<feature type="transmembrane region" description="Helical" evidence="2">
    <location>
        <begin position="165"/>
        <end position="184"/>
    </location>
</feature>
<gene>
    <name evidence="4" type="ORF">HGP29_24525</name>
</gene>
<dbReference type="SUPFAM" id="SSF46894">
    <property type="entry name" value="C-terminal effector domain of the bipartite response regulators"/>
    <property type="match status" value="1"/>
</dbReference>
<dbReference type="InterPro" id="IPR011623">
    <property type="entry name" value="7TMR_DISM_rcpt_extracell_dom1"/>
</dbReference>
<dbReference type="SMART" id="SM00421">
    <property type="entry name" value="HTH_LUXR"/>
    <property type="match status" value="1"/>
</dbReference>
<dbReference type="AlphaFoldDB" id="A0A7X8SQ91"/>
<evidence type="ECO:0000259" key="3">
    <source>
        <dbReference type="SMART" id="SM00421"/>
    </source>
</evidence>
<comment type="caution">
    <text evidence="4">The sequence shown here is derived from an EMBL/GenBank/DDBJ whole genome shotgun (WGS) entry which is preliminary data.</text>
</comment>
<evidence type="ECO:0000313" key="4">
    <source>
        <dbReference type="EMBL" id="NLR94392.1"/>
    </source>
</evidence>
<dbReference type="Gene3D" id="1.10.10.10">
    <property type="entry name" value="Winged helix-like DNA-binding domain superfamily/Winged helix DNA-binding domain"/>
    <property type="match status" value="1"/>
</dbReference>
<evidence type="ECO:0000256" key="1">
    <source>
        <dbReference type="SAM" id="Coils"/>
    </source>
</evidence>
<dbReference type="EMBL" id="JABAIL010000012">
    <property type="protein sequence ID" value="NLR94392.1"/>
    <property type="molecule type" value="Genomic_DNA"/>
</dbReference>
<evidence type="ECO:0000313" key="5">
    <source>
        <dbReference type="Proteomes" id="UP000585050"/>
    </source>
</evidence>
<dbReference type="InterPro" id="IPR016032">
    <property type="entry name" value="Sig_transdc_resp-reg_C-effctor"/>
</dbReference>
<feature type="transmembrane region" description="Helical" evidence="2">
    <location>
        <begin position="349"/>
        <end position="366"/>
    </location>
</feature>
<dbReference type="InterPro" id="IPR011622">
    <property type="entry name" value="7TMR_DISM_rcpt_extracell_dom2"/>
</dbReference>
<evidence type="ECO:0000256" key="2">
    <source>
        <dbReference type="SAM" id="Phobius"/>
    </source>
</evidence>
<protein>
    <recommendedName>
        <fullName evidence="3">HTH luxR-type domain-containing protein</fullName>
    </recommendedName>
</protein>
<dbReference type="Pfam" id="PF07695">
    <property type="entry name" value="7TMR-DISM_7TM"/>
    <property type="match status" value="1"/>
</dbReference>
<feature type="transmembrane region" description="Helical" evidence="2">
    <location>
        <begin position="259"/>
        <end position="280"/>
    </location>
</feature>
<feature type="domain" description="HTH luxR-type" evidence="3">
    <location>
        <begin position="464"/>
        <end position="521"/>
    </location>
</feature>
<keyword evidence="5" id="KW-1185">Reference proteome</keyword>
<dbReference type="GO" id="GO:0006355">
    <property type="term" value="P:regulation of DNA-templated transcription"/>
    <property type="evidence" value="ECO:0007669"/>
    <property type="project" value="InterPro"/>
</dbReference>
<dbReference type="Proteomes" id="UP000585050">
    <property type="component" value="Unassembled WGS sequence"/>
</dbReference>
<proteinExistence type="predicted"/>
<dbReference type="InterPro" id="IPR000792">
    <property type="entry name" value="Tscrpt_reg_LuxR_C"/>
</dbReference>
<feature type="coiled-coil region" evidence="1">
    <location>
        <begin position="369"/>
        <end position="431"/>
    </location>
</feature>
<feature type="transmembrane region" description="Helical" evidence="2">
    <location>
        <begin position="224"/>
        <end position="247"/>
    </location>
</feature>
<dbReference type="Gene3D" id="2.60.40.2380">
    <property type="match status" value="1"/>
</dbReference>
<keyword evidence="2" id="KW-0472">Membrane</keyword>
<dbReference type="RefSeq" id="WP_168885105.1">
    <property type="nucleotide sequence ID" value="NZ_JABAIL010000012.1"/>
</dbReference>
<accession>A0A7X8SQ91</accession>
<keyword evidence="2" id="KW-0812">Transmembrane</keyword>
<dbReference type="InterPro" id="IPR036388">
    <property type="entry name" value="WH-like_DNA-bd_sf"/>
</dbReference>
<keyword evidence="1" id="KW-0175">Coiled coil</keyword>
<feature type="transmembrane region" description="Helical" evidence="2">
    <location>
        <begin position="191"/>
        <end position="212"/>
    </location>
</feature>
<dbReference type="GO" id="GO:0003677">
    <property type="term" value="F:DNA binding"/>
    <property type="evidence" value="ECO:0007669"/>
    <property type="project" value="InterPro"/>
</dbReference>
<name>A0A7X8SQ91_9BACT</name>
<sequence length="522" mass="59873">MNYSHLFIFLLFAFSSLGAKNSKLSLSYIWDRNNSIQISTIDEVPFNDVPGHQINLSYSPTPVWIKAEIESDEVRREFLKFNKTLVDSLTFYHYDANNQLVSQLGGVKVDNSETNASGFYFPITLHKGSNVFYFRAKNNYSHIYGITLVDHIEIEKTEFIQITKYGILLGIFIVMVLYNVFLSVNLKDSIYGYYALHAFFVLLGALSLEGFFTLKYLNIPAVLLPHIIAVSVCTVSVISCVFCIKFLKLKQTSKLYYMIMRTVMIVDIVIFVFVCTLQAIGFDITYKFLTIMTTVYCFFALATGVKSVQQGNSVAKFYLLGWTVYFLGIISQALIFYGILVQNIVTQNFYLFAIVTEVLLMSFALADRYRQIKIEKKKLSQTLATKQDDLDVVILDNKRRHTVHQNVMLQLKEILNNKENIEKEVRSMVMDLSHQNISDEKQLHFQDNISEVDTFFIKKLKTMHPNLTPAELEICSLLKLNYSTKEIASFRSTSEGAVKVNKSRIKKKLGLETTLNDYIITV</sequence>
<organism evidence="4 5">
    <name type="scientific">Flammeovirga agarivorans</name>
    <dbReference type="NCBI Taxonomy" id="2726742"/>
    <lineage>
        <taxon>Bacteria</taxon>
        <taxon>Pseudomonadati</taxon>
        <taxon>Bacteroidota</taxon>
        <taxon>Cytophagia</taxon>
        <taxon>Cytophagales</taxon>
        <taxon>Flammeovirgaceae</taxon>
        <taxon>Flammeovirga</taxon>
    </lineage>
</organism>
<dbReference type="Pfam" id="PF07696">
    <property type="entry name" value="7TMR-DISMED2"/>
    <property type="match status" value="1"/>
</dbReference>
<keyword evidence="2" id="KW-1133">Transmembrane helix</keyword>
<reference evidence="4 5" key="1">
    <citation type="submission" date="2020-04" db="EMBL/GenBank/DDBJ databases">
        <title>Flammeovirga sp. SR4, a novel species isolated from seawater.</title>
        <authorList>
            <person name="Wang X."/>
        </authorList>
    </citation>
    <scope>NUCLEOTIDE SEQUENCE [LARGE SCALE GENOMIC DNA]</scope>
    <source>
        <strain evidence="4 5">SR4</strain>
    </source>
</reference>
<feature type="transmembrane region" description="Helical" evidence="2">
    <location>
        <begin position="286"/>
        <end position="305"/>
    </location>
</feature>